<reference evidence="1" key="2">
    <citation type="submission" date="2020-11" db="EMBL/GenBank/DDBJ databases">
        <authorList>
            <person name="McCartney M.A."/>
            <person name="Auch B."/>
            <person name="Kono T."/>
            <person name="Mallez S."/>
            <person name="Becker A."/>
            <person name="Gohl D.M."/>
            <person name="Silverstein K.A.T."/>
            <person name="Koren S."/>
            <person name="Bechman K.B."/>
            <person name="Herman A."/>
            <person name="Abrahante J.E."/>
            <person name="Garbe J."/>
        </authorList>
    </citation>
    <scope>NUCLEOTIDE SEQUENCE</scope>
    <source>
        <strain evidence="1">Duluth1</strain>
        <tissue evidence="1">Whole animal</tissue>
    </source>
</reference>
<proteinExistence type="predicted"/>
<name>A0A9D4CW11_DREPO</name>
<accession>A0A9D4CW11</accession>
<evidence type="ECO:0000313" key="2">
    <source>
        <dbReference type="Proteomes" id="UP000828390"/>
    </source>
</evidence>
<evidence type="ECO:0000313" key="1">
    <source>
        <dbReference type="EMBL" id="KAH3733041.1"/>
    </source>
</evidence>
<gene>
    <name evidence="1" type="ORF">DPMN_039465</name>
</gene>
<reference evidence="1" key="1">
    <citation type="journal article" date="2019" name="bioRxiv">
        <title>The Genome of the Zebra Mussel, Dreissena polymorpha: A Resource for Invasive Species Research.</title>
        <authorList>
            <person name="McCartney M.A."/>
            <person name="Auch B."/>
            <person name="Kono T."/>
            <person name="Mallez S."/>
            <person name="Zhang Y."/>
            <person name="Obille A."/>
            <person name="Becker A."/>
            <person name="Abrahante J.E."/>
            <person name="Garbe J."/>
            <person name="Badalamenti J.P."/>
            <person name="Herman A."/>
            <person name="Mangelson H."/>
            <person name="Liachko I."/>
            <person name="Sullivan S."/>
            <person name="Sone E.D."/>
            <person name="Koren S."/>
            <person name="Silverstein K.A.T."/>
            <person name="Beckman K.B."/>
            <person name="Gohl D.M."/>
        </authorList>
    </citation>
    <scope>NUCLEOTIDE SEQUENCE</scope>
    <source>
        <strain evidence="1">Duluth1</strain>
        <tissue evidence="1">Whole animal</tissue>
    </source>
</reference>
<sequence>MDTFYLEVRGHVLHAGRMGCQTPSLAVISHSSEREVNSSTWEPMLWFSKIRMELEILYLELWNRCTKCSSENRVVDEYNDILKEIERRMEELMVEVAQRMCVQGCAYYDMQAI</sequence>
<dbReference type="Proteomes" id="UP000828390">
    <property type="component" value="Unassembled WGS sequence"/>
</dbReference>
<protein>
    <submittedName>
        <fullName evidence="1">Uncharacterized protein</fullName>
    </submittedName>
</protein>
<dbReference type="AlphaFoldDB" id="A0A9D4CW11"/>
<dbReference type="EMBL" id="JAIWYP010000011">
    <property type="protein sequence ID" value="KAH3733041.1"/>
    <property type="molecule type" value="Genomic_DNA"/>
</dbReference>
<organism evidence="1 2">
    <name type="scientific">Dreissena polymorpha</name>
    <name type="common">Zebra mussel</name>
    <name type="synonym">Mytilus polymorpha</name>
    <dbReference type="NCBI Taxonomy" id="45954"/>
    <lineage>
        <taxon>Eukaryota</taxon>
        <taxon>Metazoa</taxon>
        <taxon>Spiralia</taxon>
        <taxon>Lophotrochozoa</taxon>
        <taxon>Mollusca</taxon>
        <taxon>Bivalvia</taxon>
        <taxon>Autobranchia</taxon>
        <taxon>Heteroconchia</taxon>
        <taxon>Euheterodonta</taxon>
        <taxon>Imparidentia</taxon>
        <taxon>Neoheterodontei</taxon>
        <taxon>Myida</taxon>
        <taxon>Dreissenoidea</taxon>
        <taxon>Dreissenidae</taxon>
        <taxon>Dreissena</taxon>
    </lineage>
</organism>
<keyword evidence="2" id="KW-1185">Reference proteome</keyword>
<comment type="caution">
    <text evidence="1">The sequence shown here is derived from an EMBL/GenBank/DDBJ whole genome shotgun (WGS) entry which is preliminary data.</text>
</comment>